<dbReference type="OrthoDB" id="3038990at2759"/>
<feature type="transmembrane region" description="Helical" evidence="2">
    <location>
        <begin position="206"/>
        <end position="225"/>
    </location>
</feature>
<dbReference type="AlphaFoldDB" id="A0A9P6JL89"/>
<evidence type="ECO:0000256" key="1">
    <source>
        <dbReference type="SAM" id="MobiDB-lite"/>
    </source>
</evidence>
<evidence type="ECO:0000313" key="3">
    <source>
        <dbReference type="EMBL" id="KAF9524971.1"/>
    </source>
</evidence>
<name>A0A9P6JL89_9AGAR</name>
<feature type="compositionally biased region" description="Polar residues" evidence="1">
    <location>
        <begin position="333"/>
        <end position="344"/>
    </location>
</feature>
<feature type="region of interest" description="Disordered" evidence="1">
    <location>
        <begin position="322"/>
        <end position="358"/>
    </location>
</feature>
<reference evidence="3" key="1">
    <citation type="submission" date="2020-11" db="EMBL/GenBank/DDBJ databases">
        <authorList>
            <consortium name="DOE Joint Genome Institute"/>
            <person name="Ahrendt S."/>
            <person name="Riley R."/>
            <person name="Andreopoulos W."/>
            <person name="Labutti K."/>
            <person name="Pangilinan J."/>
            <person name="Ruiz-Duenas F.J."/>
            <person name="Barrasa J.M."/>
            <person name="Sanchez-Garcia M."/>
            <person name="Camarero S."/>
            <person name="Miyauchi S."/>
            <person name="Serrano A."/>
            <person name="Linde D."/>
            <person name="Babiker R."/>
            <person name="Drula E."/>
            <person name="Ayuso-Fernandez I."/>
            <person name="Pacheco R."/>
            <person name="Padilla G."/>
            <person name="Ferreira P."/>
            <person name="Barriuso J."/>
            <person name="Kellner H."/>
            <person name="Castanera R."/>
            <person name="Alfaro M."/>
            <person name="Ramirez L."/>
            <person name="Pisabarro A.G."/>
            <person name="Kuo A."/>
            <person name="Tritt A."/>
            <person name="Lipzen A."/>
            <person name="He G."/>
            <person name="Yan M."/>
            <person name="Ng V."/>
            <person name="Cullen D."/>
            <person name="Martin F."/>
            <person name="Rosso M.-N."/>
            <person name="Henrissat B."/>
            <person name="Hibbett D."/>
            <person name="Martinez A.T."/>
            <person name="Grigoriev I.V."/>
        </authorList>
    </citation>
    <scope>NUCLEOTIDE SEQUENCE</scope>
    <source>
        <strain evidence="3">CBS 506.95</strain>
    </source>
</reference>
<feature type="transmembrane region" description="Helical" evidence="2">
    <location>
        <begin position="6"/>
        <end position="26"/>
    </location>
</feature>
<keyword evidence="2" id="KW-0812">Transmembrane</keyword>
<evidence type="ECO:0000313" key="4">
    <source>
        <dbReference type="Proteomes" id="UP000807306"/>
    </source>
</evidence>
<sequence>MSPEEEWMLTTFVGVGCLSIIIWDILNSLVPDYRIVLKRNFNVKTFSFIVSRISTLIYLTLAVLQMTRVAPPEMDHNTMKIMASIFFLISRATTALLFYFRVIAIYQSCCRIVTFFTTTWLLTVAGGILSLGPVWKSLNVVPPWQYFLPGALAELLNDTLVYVAISRKIRLETPDAVPNARFGRLMILRLTDVQRIAETFLQDSQIYYFIAICMNLATIITYFSIDSHSPLKIVLIYPNTIIMHIMATKVYRNLRLGRPGLLGLDSTSTWIADQSGSTTHPYPPPNLRFLVESNGPVQRCTCGMVRPETRLRFSREDVDVDENDIEAGHMKTRTSGTDGTSVDSRSQHKEHPMEVIER</sequence>
<dbReference type="Proteomes" id="UP000807306">
    <property type="component" value="Unassembled WGS sequence"/>
</dbReference>
<dbReference type="EMBL" id="MU157890">
    <property type="protein sequence ID" value="KAF9524971.1"/>
    <property type="molecule type" value="Genomic_DNA"/>
</dbReference>
<feature type="transmembrane region" description="Helical" evidence="2">
    <location>
        <begin position="46"/>
        <end position="67"/>
    </location>
</feature>
<accession>A0A9P6JL89</accession>
<organism evidence="3 4">
    <name type="scientific">Crepidotus variabilis</name>
    <dbReference type="NCBI Taxonomy" id="179855"/>
    <lineage>
        <taxon>Eukaryota</taxon>
        <taxon>Fungi</taxon>
        <taxon>Dikarya</taxon>
        <taxon>Basidiomycota</taxon>
        <taxon>Agaricomycotina</taxon>
        <taxon>Agaricomycetes</taxon>
        <taxon>Agaricomycetidae</taxon>
        <taxon>Agaricales</taxon>
        <taxon>Agaricineae</taxon>
        <taxon>Crepidotaceae</taxon>
        <taxon>Crepidotus</taxon>
    </lineage>
</organism>
<comment type="caution">
    <text evidence="3">The sequence shown here is derived from an EMBL/GenBank/DDBJ whole genome shotgun (WGS) entry which is preliminary data.</text>
</comment>
<gene>
    <name evidence="3" type="ORF">CPB83DRAFT_860335</name>
</gene>
<feature type="compositionally biased region" description="Basic and acidic residues" evidence="1">
    <location>
        <begin position="345"/>
        <end position="358"/>
    </location>
</feature>
<evidence type="ECO:0000256" key="2">
    <source>
        <dbReference type="SAM" id="Phobius"/>
    </source>
</evidence>
<keyword evidence="2" id="KW-0472">Membrane</keyword>
<feature type="transmembrane region" description="Helical" evidence="2">
    <location>
        <begin position="144"/>
        <end position="165"/>
    </location>
</feature>
<feature type="transmembrane region" description="Helical" evidence="2">
    <location>
        <begin position="112"/>
        <end position="132"/>
    </location>
</feature>
<protein>
    <submittedName>
        <fullName evidence="3">Uncharacterized protein</fullName>
    </submittedName>
</protein>
<proteinExistence type="predicted"/>
<keyword evidence="4" id="KW-1185">Reference proteome</keyword>
<feature type="transmembrane region" description="Helical" evidence="2">
    <location>
        <begin position="79"/>
        <end position="100"/>
    </location>
</feature>
<keyword evidence="2" id="KW-1133">Transmembrane helix</keyword>